<organism evidence="1 2">
    <name type="scientific">Sphingomonas psychrotolerans</name>
    <dbReference type="NCBI Taxonomy" id="1327635"/>
    <lineage>
        <taxon>Bacteria</taxon>
        <taxon>Pseudomonadati</taxon>
        <taxon>Pseudomonadota</taxon>
        <taxon>Alphaproteobacteria</taxon>
        <taxon>Sphingomonadales</taxon>
        <taxon>Sphingomonadaceae</taxon>
        <taxon>Sphingomonas</taxon>
    </lineage>
</organism>
<dbReference type="OrthoDB" id="7562693at2"/>
<evidence type="ECO:0000313" key="2">
    <source>
        <dbReference type="Proteomes" id="UP000229081"/>
    </source>
</evidence>
<gene>
    <name evidence="1" type="ORF">CVN68_12345</name>
</gene>
<name>A0A2K8MFL3_9SPHN</name>
<proteinExistence type="predicted"/>
<reference evidence="1 2" key="1">
    <citation type="submission" date="2017-11" db="EMBL/GenBank/DDBJ databases">
        <title>Complete genome sequence of Sphingomonas sp. Strain Cra20, a psychrotolerant potential plant growth promoting rhizobacteria.</title>
        <authorList>
            <person name="Luo Y."/>
        </authorList>
    </citation>
    <scope>NUCLEOTIDE SEQUENCE [LARGE SCALE GENOMIC DNA]</scope>
    <source>
        <strain evidence="1 2">Cra20</strain>
    </source>
</reference>
<keyword evidence="2" id="KW-1185">Reference proteome</keyword>
<protein>
    <recommendedName>
        <fullName evidence="3">Hemerythrin-like domain-containing protein</fullName>
    </recommendedName>
</protein>
<dbReference type="RefSeq" id="WP_100282474.1">
    <property type="nucleotide sequence ID" value="NZ_CP024923.1"/>
</dbReference>
<dbReference type="EMBL" id="CP024923">
    <property type="protein sequence ID" value="ATY32667.1"/>
    <property type="molecule type" value="Genomic_DNA"/>
</dbReference>
<evidence type="ECO:0000313" key="1">
    <source>
        <dbReference type="EMBL" id="ATY32667.1"/>
    </source>
</evidence>
<dbReference type="Proteomes" id="UP000229081">
    <property type="component" value="Chromosome"/>
</dbReference>
<dbReference type="KEGG" id="sphc:CVN68_12345"/>
<dbReference type="AlphaFoldDB" id="A0A2K8MFL3"/>
<evidence type="ECO:0008006" key="3">
    <source>
        <dbReference type="Google" id="ProtNLM"/>
    </source>
</evidence>
<sequence length="146" mass="16530">MTLQDLYEDHRQILRLGEKLIEVAAFDPPHMPQLVAARREIAQAMARHLANEARLALMPLGASSDPYDRALARRYTSDLLSMRQSSSAHMGHWTMDAIAADPREYRLAVRAQLRMMAARRQWEETEFLPAAGRLAAGRRAPLRLVG</sequence>
<accession>A0A2K8MFL3</accession>